<evidence type="ECO:0000256" key="2">
    <source>
        <dbReference type="SAM" id="Phobius"/>
    </source>
</evidence>
<feature type="transmembrane region" description="Helical" evidence="2">
    <location>
        <begin position="7"/>
        <end position="25"/>
    </location>
</feature>
<sequence length="535" mass="57766">MQLRTVICKFSFLTLSLLLLFHWYAPPRRRYFTVASELVLSTQLYISYGPVTTPAASVHSSQHLEATSSVDESVESSEGYTVEISLEKDPNSGLGLTLVDGNLNGVKGVYVRSVSEGGAGKRGGVNVGDRILSVNDVSLVGRDRHATVDLVKQGGDVVRLKIFRLVYSRIHALDAITSVFDSSSNKDKPNSIAQKENKVHLLPGSEVSRSRTPPAPRKLSGLPKKRARAVSDFGTVGDAFPDLNSEDLLANIRSESRLGYSRLEKLSSEGEEGSVRDNIPVASMYNFEGVDDEMAEQAPSEAVDSRTHLALKTNENDWSKASTKVVQQKRNYEDPNLDWADDLVDVVEPVRSGLSVVTLARNEGGSLGFQIASSGGNVYVKQITADPALSCSDIRVGDKLVQVNGERTENLTHQQVVDLLRKGGDTVSIGLQRSEKELIITPGNEIEQKVRVVLEKSQAGSLGLSLAKKTGYDGIYIRMISSGSAADIDGTLRIGDKIQKVNGQAVNNCTPGAIVDMLKAASSPVEIIVTRTGTK</sequence>
<reference evidence="4 5" key="2">
    <citation type="submission" date="2018-11" db="EMBL/GenBank/DDBJ databases">
        <authorList>
            <consortium name="Pathogen Informatics"/>
        </authorList>
    </citation>
    <scope>NUCLEOTIDE SEQUENCE [LARGE SCALE GENOMIC DNA]</scope>
</reference>
<dbReference type="GO" id="GO:0098609">
    <property type="term" value="P:cell-cell adhesion"/>
    <property type="evidence" value="ECO:0007669"/>
    <property type="project" value="TreeGrafter"/>
</dbReference>
<dbReference type="GO" id="GO:0005912">
    <property type="term" value="C:adherens junction"/>
    <property type="evidence" value="ECO:0007669"/>
    <property type="project" value="TreeGrafter"/>
</dbReference>
<dbReference type="EMBL" id="UYRT01078392">
    <property type="protein sequence ID" value="VDN18430.1"/>
    <property type="molecule type" value="Genomic_DNA"/>
</dbReference>
<keyword evidence="2" id="KW-0812">Transmembrane</keyword>
<dbReference type="GO" id="GO:0045197">
    <property type="term" value="P:establishment or maintenance of epithelial cell apical/basal polarity"/>
    <property type="evidence" value="ECO:0007669"/>
    <property type="project" value="TreeGrafter"/>
</dbReference>
<evidence type="ECO:0000313" key="5">
    <source>
        <dbReference type="Proteomes" id="UP000271098"/>
    </source>
</evidence>
<reference evidence="6" key="1">
    <citation type="submission" date="2016-06" db="UniProtKB">
        <authorList>
            <consortium name="WormBaseParasite"/>
        </authorList>
    </citation>
    <scope>IDENTIFICATION</scope>
</reference>
<keyword evidence="2" id="KW-0472">Membrane</keyword>
<dbReference type="GO" id="GO:0098887">
    <property type="term" value="P:neurotransmitter receptor transport, endosome to postsynaptic membrane"/>
    <property type="evidence" value="ECO:0007669"/>
    <property type="project" value="TreeGrafter"/>
</dbReference>
<dbReference type="InterPro" id="IPR001478">
    <property type="entry name" value="PDZ"/>
</dbReference>
<evidence type="ECO:0000259" key="3">
    <source>
        <dbReference type="PROSITE" id="PS50106"/>
    </source>
</evidence>
<dbReference type="SMART" id="SM00228">
    <property type="entry name" value="PDZ"/>
    <property type="match status" value="3"/>
</dbReference>
<evidence type="ECO:0000256" key="1">
    <source>
        <dbReference type="SAM" id="MobiDB-lite"/>
    </source>
</evidence>
<dbReference type="AlphaFoldDB" id="A0A183DR30"/>
<dbReference type="PANTHER" id="PTHR23119:SF50">
    <property type="entry name" value="PDZ DOMAIN-CONTAINING PROTEIN"/>
    <property type="match status" value="1"/>
</dbReference>
<dbReference type="InterPro" id="IPR036034">
    <property type="entry name" value="PDZ_sf"/>
</dbReference>
<protein>
    <submittedName>
        <fullName evidence="6">PDZ domain-containing protein</fullName>
    </submittedName>
</protein>
<evidence type="ECO:0000313" key="6">
    <source>
        <dbReference type="WBParaSite" id="GPUH_0001118401-mRNA-1"/>
    </source>
</evidence>
<dbReference type="InterPro" id="IPR050614">
    <property type="entry name" value="Synaptic_Scaffolding_LAP-MAGUK"/>
</dbReference>
<accession>A0A183DR30</accession>
<dbReference type="OrthoDB" id="165498at2759"/>
<dbReference type="GO" id="GO:0098968">
    <property type="term" value="P:neurotransmitter receptor transport postsynaptic membrane to endosome"/>
    <property type="evidence" value="ECO:0007669"/>
    <property type="project" value="TreeGrafter"/>
</dbReference>
<dbReference type="Proteomes" id="UP000271098">
    <property type="component" value="Unassembled WGS sequence"/>
</dbReference>
<feature type="domain" description="PDZ" evidence="3">
    <location>
        <begin position="451"/>
        <end position="533"/>
    </location>
</feature>
<dbReference type="Pfam" id="PF00595">
    <property type="entry name" value="PDZ"/>
    <property type="match status" value="3"/>
</dbReference>
<dbReference type="CDD" id="cd00136">
    <property type="entry name" value="PDZ_canonical"/>
    <property type="match status" value="3"/>
</dbReference>
<dbReference type="SUPFAM" id="SSF50156">
    <property type="entry name" value="PDZ domain-like"/>
    <property type="match status" value="3"/>
</dbReference>
<dbReference type="GO" id="GO:0016323">
    <property type="term" value="C:basolateral plasma membrane"/>
    <property type="evidence" value="ECO:0007669"/>
    <property type="project" value="TreeGrafter"/>
</dbReference>
<feature type="domain" description="PDZ" evidence="3">
    <location>
        <begin position="356"/>
        <end position="435"/>
    </location>
</feature>
<dbReference type="Gene3D" id="2.30.42.10">
    <property type="match status" value="3"/>
</dbReference>
<feature type="region of interest" description="Disordered" evidence="1">
    <location>
        <begin position="182"/>
        <end position="224"/>
    </location>
</feature>
<dbReference type="PANTHER" id="PTHR23119">
    <property type="entry name" value="DISCS LARGE"/>
    <property type="match status" value="1"/>
</dbReference>
<gene>
    <name evidence="4" type="ORF">GPUH_LOCUS11171</name>
</gene>
<name>A0A183DR30_9BILA</name>
<keyword evidence="2" id="KW-1133">Transmembrane helix</keyword>
<feature type="domain" description="PDZ" evidence="3">
    <location>
        <begin position="83"/>
        <end position="166"/>
    </location>
</feature>
<dbReference type="GO" id="GO:0014069">
    <property type="term" value="C:postsynaptic density"/>
    <property type="evidence" value="ECO:0007669"/>
    <property type="project" value="TreeGrafter"/>
</dbReference>
<dbReference type="GO" id="GO:0043113">
    <property type="term" value="P:receptor clustering"/>
    <property type="evidence" value="ECO:0007669"/>
    <property type="project" value="TreeGrafter"/>
</dbReference>
<evidence type="ECO:0000313" key="4">
    <source>
        <dbReference type="EMBL" id="VDN18430.1"/>
    </source>
</evidence>
<dbReference type="GO" id="GO:0019901">
    <property type="term" value="F:protein kinase binding"/>
    <property type="evidence" value="ECO:0007669"/>
    <property type="project" value="TreeGrafter"/>
</dbReference>
<keyword evidence="5" id="KW-1185">Reference proteome</keyword>
<feature type="compositionally biased region" description="Basic and acidic residues" evidence="1">
    <location>
        <begin position="184"/>
        <end position="199"/>
    </location>
</feature>
<dbReference type="PROSITE" id="PS50106">
    <property type="entry name" value="PDZ"/>
    <property type="match status" value="3"/>
</dbReference>
<organism evidence="6">
    <name type="scientific">Gongylonema pulchrum</name>
    <dbReference type="NCBI Taxonomy" id="637853"/>
    <lineage>
        <taxon>Eukaryota</taxon>
        <taxon>Metazoa</taxon>
        <taxon>Ecdysozoa</taxon>
        <taxon>Nematoda</taxon>
        <taxon>Chromadorea</taxon>
        <taxon>Rhabditida</taxon>
        <taxon>Spirurina</taxon>
        <taxon>Spiruromorpha</taxon>
        <taxon>Spiruroidea</taxon>
        <taxon>Gongylonematidae</taxon>
        <taxon>Gongylonema</taxon>
    </lineage>
</organism>
<dbReference type="WBParaSite" id="GPUH_0001118401-mRNA-1">
    <property type="protein sequence ID" value="GPUH_0001118401-mRNA-1"/>
    <property type="gene ID" value="GPUH_0001118401"/>
</dbReference>
<dbReference type="GO" id="GO:0045211">
    <property type="term" value="C:postsynaptic membrane"/>
    <property type="evidence" value="ECO:0007669"/>
    <property type="project" value="TreeGrafter"/>
</dbReference>
<proteinExistence type="predicted"/>